<dbReference type="InterPro" id="IPR011109">
    <property type="entry name" value="DNA_bind_recombinase_dom"/>
</dbReference>
<evidence type="ECO:0000256" key="3">
    <source>
        <dbReference type="SAM" id="Coils"/>
    </source>
</evidence>
<dbReference type="RefSeq" id="WP_311794793.1">
    <property type="nucleotide sequence ID" value="NZ_JALDYZ010000032.1"/>
</dbReference>
<dbReference type="EMBL" id="JALDYZ010000032">
    <property type="protein sequence ID" value="MDI7925244.1"/>
    <property type="molecule type" value="Genomic_DNA"/>
</dbReference>
<keyword evidence="3" id="KW-0175">Coiled coil</keyword>
<name>A0AAE3U6N3_9HYPH</name>
<feature type="non-terminal residue" evidence="5">
    <location>
        <position position="1"/>
    </location>
</feature>
<keyword evidence="2" id="KW-0233">DNA recombination</keyword>
<sequence>PPCLKNREEGVHKSRGYSVFDAIDTLRDIAREGITLVTLNDNRAYNNASLRQNPMDLMLAVMSFARANEESEVKAQRLREAWHTKRLNAASGHPMTSLCPAWLRLSDDREAYEVIPDRAETVARIFAMTLAGSGQHLIADTLNREGVKPFGRGKMWHRSYVKKLLSNQSVLGVFLPHVTERPDDGGKVRVPGEPIADYFPAVIDRELYDAVQGIGRGGATVRGPGSGRSAPVHMLAGLAICPLCASSMTRVYKGKKGGRPYLICTRAKSGAGCRYRQVKVDAVEDAIIRYAGFIAGHVPSPDGQAQAELEGLQMAHEAVRDQIENILDAIERTRDEGLSKSLVSRLKANEAALNEVASALHKAEAKVSDTLTNRVVNTAEEFVSSIEVHGPLNMPRIASLLRQLFTRVEVDFIYGVLRFHWKSAEGQSLDIVFAWPETED</sequence>
<proteinExistence type="predicted"/>
<dbReference type="InterPro" id="IPR050639">
    <property type="entry name" value="SSR_resolvase"/>
</dbReference>
<dbReference type="GO" id="GO:0003677">
    <property type="term" value="F:DNA binding"/>
    <property type="evidence" value="ECO:0007669"/>
    <property type="project" value="UniProtKB-KW"/>
</dbReference>
<keyword evidence="6" id="KW-1185">Reference proteome</keyword>
<dbReference type="Pfam" id="PF07508">
    <property type="entry name" value="Recombinase"/>
    <property type="match status" value="1"/>
</dbReference>
<dbReference type="InterPro" id="IPR025827">
    <property type="entry name" value="Zn_ribbon_recom_dom"/>
</dbReference>
<dbReference type="AlphaFoldDB" id="A0AAE3U6N3"/>
<reference evidence="5" key="1">
    <citation type="submission" date="2022-03" db="EMBL/GenBank/DDBJ databases">
        <title>Fererhizobium litorale gen. nov., sp. nov., isolated from sandy sediments of the Sea of Japan seashore.</title>
        <authorList>
            <person name="Romanenko L."/>
            <person name="Kurilenko V."/>
            <person name="Otstavnykh N."/>
            <person name="Svetashev V."/>
            <person name="Tekutyeva L."/>
            <person name="Isaeva M."/>
            <person name="Mikhailov V."/>
        </authorList>
    </citation>
    <scope>NUCLEOTIDE SEQUENCE</scope>
    <source>
        <strain evidence="5">KMM 9576</strain>
    </source>
</reference>
<evidence type="ECO:0000313" key="6">
    <source>
        <dbReference type="Proteomes" id="UP001161580"/>
    </source>
</evidence>
<protein>
    <submittedName>
        <fullName evidence="5">Recombinase family protein</fullName>
    </submittedName>
</protein>
<dbReference type="PROSITE" id="PS51737">
    <property type="entry name" value="RECOMBINASE_DNA_BIND"/>
    <property type="match status" value="1"/>
</dbReference>
<evidence type="ECO:0000256" key="1">
    <source>
        <dbReference type="ARBA" id="ARBA00023125"/>
    </source>
</evidence>
<dbReference type="Proteomes" id="UP001161580">
    <property type="component" value="Unassembled WGS sequence"/>
</dbReference>
<dbReference type="PANTHER" id="PTHR30461">
    <property type="entry name" value="DNA-INVERTASE FROM LAMBDOID PROPHAGE"/>
    <property type="match status" value="1"/>
</dbReference>
<accession>A0AAE3U6N3</accession>
<evidence type="ECO:0000256" key="2">
    <source>
        <dbReference type="ARBA" id="ARBA00023172"/>
    </source>
</evidence>
<organism evidence="5 6">
    <name type="scientific">Ferirhizobium litorale</name>
    <dbReference type="NCBI Taxonomy" id="2927786"/>
    <lineage>
        <taxon>Bacteria</taxon>
        <taxon>Pseudomonadati</taxon>
        <taxon>Pseudomonadota</taxon>
        <taxon>Alphaproteobacteria</taxon>
        <taxon>Hyphomicrobiales</taxon>
        <taxon>Rhizobiaceae</taxon>
        <taxon>Ferirhizobium</taxon>
    </lineage>
</organism>
<gene>
    <name evidence="5" type="ORF">MRS75_24725</name>
</gene>
<keyword evidence="1" id="KW-0238">DNA-binding</keyword>
<evidence type="ECO:0000313" key="5">
    <source>
        <dbReference type="EMBL" id="MDI7925244.1"/>
    </source>
</evidence>
<dbReference type="GO" id="GO:0000150">
    <property type="term" value="F:DNA strand exchange activity"/>
    <property type="evidence" value="ECO:0007669"/>
    <property type="project" value="InterPro"/>
</dbReference>
<dbReference type="Gene3D" id="3.90.1750.20">
    <property type="entry name" value="Putative Large Serine Recombinase, Chain B, Domain 2"/>
    <property type="match status" value="1"/>
</dbReference>
<comment type="caution">
    <text evidence="5">The sequence shown here is derived from an EMBL/GenBank/DDBJ whole genome shotgun (WGS) entry which is preliminary data.</text>
</comment>
<feature type="domain" description="Recombinase" evidence="4">
    <location>
        <begin position="101"/>
        <end position="221"/>
    </location>
</feature>
<dbReference type="PANTHER" id="PTHR30461:SF2">
    <property type="entry name" value="SERINE RECOMBINASE PINE-RELATED"/>
    <property type="match status" value="1"/>
</dbReference>
<evidence type="ECO:0000259" key="4">
    <source>
        <dbReference type="PROSITE" id="PS51737"/>
    </source>
</evidence>
<dbReference type="Pfam" id="PF13408">
    <property type="entry name" value="Zn_ribbon_recom"/>
    <property type="match status" value="1"/>
</dbReference>
<dbReference type="InterPro" id="IPR038109">
    <property type="entry name" value="DNA_bind_recomb_sf"/>
</dbReference>
<feature type="coiled-coil region" evidence="3">
    <location>
        <begin position="316"/>
        <end position="366"/>
    </location>
</feature>